<evidence type="ECO:0000313" key="1">
    <source>
        <dbReference type="EMBL" id="RAW53081.1"/>
    </source>
</evidence>
<sequence>MEENLVHHNLDFLKILGRYTLDSKMLVCQKYSSRIMSRSMVDLNKACEENIMPWEIEAFAAYSIVYDNDCASEELDGKTFAETITLIRNYWHEGLTAAEESGDYPEFFMMISALQQFPVQGVFIQKLYRYHYFFTFQNSNLDMRKVLFDKMGVAYEQLEELAFLVFYGFSQEVQDKLEESTIQKILEKAFSDTDAVRLVSIEKDDYKKELFSLYKDNIIDQYYGLKIQYLYPFISGKDFTYIPSPYLVVNAVTESMLNRVTFRDNKLRRAIGKEVIESYLYNIVRQLDTVTWISPELLYKKGKDKLLTSDVIAAEGDNVIFYDTKAITPSLKLRKFDVAEIEADIEIYAEDVIQIYNQINNYLQGCFQLDKQYLKDKIFGIVVVLEDAVVSRKKVYEKVYEILEKTETLDTEEKNYICSHIKVLPLRAIECMILQNTSLLPELIEQLSKPERWYDYTYTNATIENGKIPLYSKYEKDLKSRIKDRIMG</sequence>
<proteinExistence type="predicted"/>
<comment type="caution">
    <text evidence="1">The sequence shown here is derived from an EMBL/GenBank/DDBJ whole genome shotgun (WGS) entry which is preliminary data.</text>
</comment>
<dbReference type="RefSeq" id="WP_158394579.1">
    <property type="nucleotide sequence ID" value="NZ_CP026548.1"/>
</dbReference>
<accession>A0AAX1QQE3</accession>
<protein>
    <submittedName>
        <fullName evidence="1">Uncharacterized protein</fullName>
    </submittedName>
</protein>
<reference evidence="1 2" key="1">
    <citation type="submission" date="2018-02" db="EMBL/GenBank/DDBJ databases">
        <title>Complete genome sequencing of Faecalibacterium prausnitzii strains isolated from the human gut.</title>
        <authorList>
            <person name="Fitzgerald B.C."/>
            <person name="Shkoporov A.N."/>
            <person name="Ross P.R."/>
            <person name="Hill C."/>
        </authorList>
    </citation>
    <scope>NUCLEOTIDE SEQUENCE [LARGE SCALE GENOMIC DNA]</scope>
    <source>
        <strain evidence="1 2">APC942/18-1</strain>
    </source>
</reference>
<dbReference type="EMBL" id="PRLA01000001">
    <property type="protein sequence ID" value="RAW53081.1"/>
    <property type="molecule type" value="Genomic_DNA"/>
</dbReference>
<name>A0AAX1QQE3_9FIRM</name>
<gene>
    <name evidence="1" type="ORF">C4N27_02735</name>
</gene>
<dbReference type="AlphaFoldDB" id="A0AAX1QQE3"/>
<evidence type="ECO:0000313" key="2">
    <source>
        <dbReference type="Proteomes" id="UP000250997"/>
    </source>
</evidence>
<organism evidence="1 2">
    <name type="scientific">Faecalibacterium prausnitzii</name>
    <dbReference type="NCBI Taxonomy" id="853"/>
    <lineage>
        <taxon>Bacteria</taxon>
        <taxon>Bacillati</taxon>
        <taxon>Bacillota</taxon>
        <taxon>Clostridia</taxon>
        <taxon>Eubacteriales</taxon>
        <taxon>Oscillospiraceae</taxon>
        <taxon>Faecalibacterium</taxon>
    </lineage>
</organism>
<dbReference type="Proteomes" id="UP000250997">
    <property type="component" value="Unassembled WGS sequence"/>
</dbReference>